<protein>
    <submittedName>
        <fullName evidence="1">Uncharacterized protein</fullName>
    </submittedName>
</protein>
<evidence type="ECO:0000313" key="1">
    <source>
        <dbReference type="EMBL" id="GAW93657.1"/>
    </source>
</evidence>
<organism evidence="1 2">
    <name type="scientific">Calderihabitans maritimus</name>
    <dbReference type="NCBI Taxonomy" id="1246530"/>
    <lineage>
        <taxon>Bacteria</taxon>
        <taxon>Bacillati</taxon>
        <taxon>Bacillota</taxon>
        <taxon>Clostridia</taxon>
        <taxon>Neomoorellales</taxon>
        <taxon>Calderihabitantaceae</taxon>
        <taxon>Calderihabitans</taxon>
    </lineage>
</organism>
<proteinExistence type="predicted"/>
<sequence>MPKKYYLKYGGIRFTAKVPPQDINRFVQKLPEEKSSLYEVAKELADKGLIEIHQGEFSSIDQDMLPYQR</sequence>
<name>A0A1Z5HWC9_9FIRM</name>
<dbReference type="EMBL" id="BDGJ01000168">
    <property type="protein sequence ID" value="GAW93657.1"/>
    <property type="molecule type" value="Genomic_DNA"/>
</dbReference>
<dbReference type="Proteomes" id="UP000197032">
    <property type="component" value="Unassembled WGS sequence"/>
</dbReference>
<accession>A0A1Z5HWC9</accession>
<dbReference type="RefSeq" id="WP_088554747.1">
    <property type="nucleotide sequence ID" value="NZ_BDGJ01000168.1"/>
</dbReference>
<reference evidence="2" key="1">
    <citation type="journal article" date="2017" name="Appl. Environ. Microbiol.">
        <title>Genomic analysis of Calderihabitans maritimus KKC1, a thermophilic hydrogenogenic carboxydotrophic bacterium isolated from marine sediment.</title>
        <authorList>
            <person name="Omae K."/>
            <person name="Yoneda Y."/>
            <person name="Fukuyama Y."/>
            <person name="Yoshida T."/>
            <person name="Sako Y."/>
        </authorList>
    </citation>
    <scope>NUCLEOTIDE SEQUENCE [LARGE SCALE GENOMIC DNA]</scope>
    <source>
        <strain evidence="2">KKC1</strain>
    </source>
</reference>
<comment type="caution">
    <text evidence="1">The sequence shown here is derived from an EMBL/GenBank/DDBJ whole genome shotgun (WGS) entry which is preliminary data.</text>
</comment>
<keyword evidence="2" id="KW-1185">Reference proteome</keyword>
<dbReference type="OrthoDB" id="2376725at2"/>
<evidence type="ECO:0000313" key="2">
    <source>
        <dbReference type="Proteomes" id="UP000197032"/>
    </source>
</evidence>
<gene>
    <name evidence="1" type="ORF">KKC1_27850</name>
</gene>
<dbReference type="AlphaFoldDB" id="A0A1Z5HWC9"/>